<feature type="chain" id="PRO_5017034286" description="Lysozyme inhibitor LprI N-terminal domain-containing protein" evidence="1">
    <location>
        <begin position="20"/>
        <end position="148"/>
    </location>
</feature>
<evidence type="ECO:0000313" key="3">
    <source>
        <dbReference type="Proteomes" id="UP000255165"/>
    </source>
</evidence>
<accession>A0A370NQ90</accession>
<feature type="signal peptide" evidence="1">
    <location>
        <begin position="1"/>
        <end position="19"/>
    </location>
</feature>
<reference evidence="3" key="1">
    <citation type="submission" date="2018-06" db="EMBL/GenBank/DDBJ databases">
        <authorList>
            <person name="Feng T."/>
            <person name="Jeon C.O."/>
        </authorList>
    </citation>
    <scope>NUCLEOTIDE SEQUENCE [LARGE SCALE GENOMIC DNA]</scope>
    <source>
        <strain evidence="3">S23</strain>
    </source>
</reference>
<gene>
    <name evidence="2" type="ORF">DN412_24650</name>
</gene>
<evidence type="ECO:0008006" key="4">
    <source>
        <dbReference type="Google" id="ProtNLM"/>
    </source>
</evidence>
<comment type="caution">
    <text evidence="2">The sequence shown here is derived from an EMBL/GenBank/DDBJ whole genome shotgun (WGS) entry which is preliminary data.</text>
</comment>
<organism evidence="2 3">
    <name type="scientific">Cupriavidus lacunae</name>
    <dbReference type="NCBI Taxonomy" id="2666307"/>
    <lineage>
        <taxon>Bacteria</taxon>
        <taxon>Pseudomonadati</taxon>
        <taxon>Pseudomonadota</taxon>
        <taxon>Betaproteobacteria</taxon>
        <taxon>Burkholderiales</taxon>
        <taxon>Burkholderiaceae</taxon>
        <taxon>Cupriavidus</taxon>
    </lineage>
</organism>
<name>A0A370NQ90_9BURK</name>
<dbReference type="AlphaFoldDB" id="A0A370NQ90"/>
<sequence length="148" mass="16203">MRQYLIACTLACCAGIGQAATTELPPAVAQAARHAMSACQEYMHEDADEYQSCIDAVARAIPRGQGDTEARLLGHYYYAWAGANNSARLSLPGAERAAQVYLGKFRVLQRKLKVDDKALCKAVPGDCVQRVAIIEQMEAEMRAGVRRR</sequence>
<keyword evidence="3" id="KW-1185">Reference proteome</keyword>
<evidence type="ECO:0000313" key="2">
    <source>
        <dbReference type="EMBL" id="RDK07741.1"/>
    </source>
</evidence>
<dbReference type="Proteomes" id="UP000255165">
    <property type="component" value="Unassembled WGS sequence"/>
</dbReference>
<keyword evidence="1" id="KW-0732">Signal</keyword>
<proteinExistence type="predicted"/>
<dbReference type="EMBL" id="QKWJ01000036">
    <property type="protein sequence ID" value="RDK07741.1"/>
    <property type="molecule type" value="Genomic_DNA"/>
</dbReference>
<evidence type="ECO:0000256" key="1">
    <source>
        <dbReference type="SAM" id="SignalP"/>
    </source>
</evidence>
<dbReference type="RefSeq" id="WP_115213989.1">
    <property type="nucleotide sequence ID" value="NZ_QKWJ01000036.1"/>
</dbReference>
<protein>
    <recommendedName>
        <fullName evidence="4">Lysozyme inhibitor LprI N-terminal domain-containing protein</fullName>
    </recommendedName>
</protein>